<dbReference type="AlphaFoldDB" id="A0A151TE69"/>
<gene>
    <name evidence="1" type="ORF">KK1_011592</name>
</gene>
<dbReference type="Gramene" id="C.cajan_11265.t">
    <property type="protein sequence ID" value="C.cajan_11265.t.cds1"/>
    <property type="gene ID" value="C.cajan_11265"/>
</dbReference>
<keyword evidence="2" id="KW-1185">Reference proteome</keyword>
<dbReference type="EMBL" id="CM003608">
    <property type="protein sequence ID" value="KYP65359.1"/>
    <property type="molecule type" value="Genomic_DNA"/>
</dbReference>
<name>A0A151TE69_CAJCA</name>
<evidence type="ECO:0000313" key="2">
    <source>
        <dbReference type="Proteomes" id="UP000075243"/>
    </source>
</evidence>
<proteinExistence type="predicted"/>
<accession>A0A151TE69</accession>
<dbReference type="Gene3D" id="3.30.70.270">
    <property type="match status" value="1"/>
</dbReference>
<sequence length="83" mass="9528">MHLNPEKCTFGIQGGCFLSFMITSRGIEANPEKCQAIIQMRSPQNVKDVQWRARRLVSLSRFIPKLVEKVGPIFHLSKKPKNF</sequence>
<dbReference type="Proteomes" id="UP000075243">
    <property type="component" value="Chromosome 6"/>
</dbReference>
<dbReference type="SUPFAM" id="SSF56672">
    <property type="entry name" value="DNA/RNA polymerases"/>
    <property type="match status" value="1"/>
</dbReference>
<protein>
    <recommendedName>
        <fullName evidence="3">Retrovirus-related Pol polyprotein from transposon opus</fullName>
    </recommendedName>
</protein>
<dbReference type="InterPro" id="IPR043502">
    <property type="entry name" value="DNA/RNA_pol_sf"/>
</dbReference>
<evidence type="ECO:0008006" key="3">
    <source>
        <dbReference type="Google" id="ProtNLM"/>
    </source>
</evidence>
<reference evidence="1 2" key="1">
    <citation type="journal article" date="2012" name="Nat. Biotechnol.">
        <title>Draft genome sequence of pigeonpea (Cajanus cajan), an orphan legume crop of resource-poor farmers.</title>
        <authorList>
            <person name="Varshney R.K."/>
            <person name="Chen W."/>
            <person name="Li Y."/>
            <person name="Bharti A.K."/>
            <person name="Saxena R.K."/>
            <person name="Schlueter J.A."/>
            <person name="Donoghue M.T."/>
            <person name="Azam S."/>
            <person name="Fan G."/>
            <person name="Whaley A.M."/>
            <person name="Farmer A.D."/>
            <person name="Sheridan J."/>
            <person name="Iwata A."/>
            <person name="Tuteja R."/>
            <person name="Penmetsa R.V."/>
            <person name="Wu W."/>
            <person name="Upadhyaya H.D."/>
            <person name="Yang S.P."/>
            <person name="Shah T."/>
            <person name="Saxena K.B."/>
            <person name="Michael T."/>
            <person name="McCombie W.R."/>
            <person name="Yang B."/>
            <person name="Zhang G."/>
            <person name="Yang H."/>
            <person name="Wang J."/>
            <person name="Spillane C."/>
            <person name="Cook D.R."/>
            <person name="May G.D."/>
            <person name="Xu X."/>
            <person name="Jackson S.A."/>
        </authorList>
    </citation>
    <scope>NUCLEOTIDE SEQUENCE [LARGE SCALE GENOMIC DNA]</scope>
    <source>
        <strain evidence="2">cv. Asha</strain>
    </source>
</reference>
<organism evidence="1 2">
    <name type="scientific">Cajanus cajan</name>
    <name type="common">Pigeon pea</name>
    <name type="synonym">Cajanus indicus</name>
    <dbReference type="NCBI Taxonomy" id="3821"/>
    <lineage>
        <taxon>Eukaryota</taxon>
        <taxon>Viridiplantae</taxon>
        <taxon>Streptophyta</taxon>
        <taxon>Embryophyta</taxon>
        <taxon>Tracheophyta</taxon>
        <taxon>Spermatophyta</taxon>
        <taxon>Magnoliopsida</taxon>
        <taxon>eudicotyledons</taxon>
        <taxon>Gunneridae</taxon>
        <taxon>Pentapetalae</taxon>
        <taxon>rosids</taxon>
        <taxon>fabids</taxon>
        <taxon>Fabales</taxon>
        <taxon>Fabaceae</taxon>
        <taxon>Papilionoideae</taxon>
        <taxon>50 kb inversion clade</taxon>
        <taxon>NPAAA clade</taxon>
        <taxon>indigoferoid/millettioid clade</taxon>
        <taxon>Phaseoleae</taxon>
        <taxon>Cajanus</taxon>
    </lineage>
</organism>
<dbReference type="InterPro" id="IPR043128">
    <property type="entry name" value="Rev_trsase/Diguanyl_cyclase"/>
</dbReference>
<evidence type="ECO:0000313" key="1">
    <source>
        <dbReference type="EMBL" id="KYP65359.1"/>
    </source>
</evidence>